<proteinExistence type="predicted"/>
<dbReference type="Proteomes" id="UP000248817">
    <property type="component" value="Unassembled WGS sequence"/>
</dbReference>
<dbReference type="InterPro" id="IPR036770">
    <property type="entry name" value="Ankyrin_rpt-contain_sf"/>
</dbReference>
<dbReference type="Gene3D" id="1.25.40.20">
    <property type="entry name" value="Ankyrin repeat-containing domain"/>
    <property type="match status" value="1"/>
</dbReference>
<feature type="non-terminal residue" evidence="1">
    <location>
        <position position="60"/>
    </location>
</feature>
<sequence length="60" mass="6779">MTVPPITAFLQLDEDRTAQLMQAAQRGLLSEVRYLLYGVSPDLRDQFGRTAFSWAASFDL</sequence>
<gene>
    <name evidence="1" type="ORF">BP00DRAFT_421938</name>
</gene>
<dbReference type="EMBL" id="KZ825467">
    <property type="protein sequence ID" value="PYI35841.1"/>
    <property type="molecule type" value="Genomic_DNA"/>
</dbReference>
<organism evidence="1 2">
    <name type="scientific">Aspergillus indologenus CBS 114.80</name>
    <dbReference type="NCBI Taxonomy" id="1450541"/>
    <lineage>
        <taxon>Eukaryota</taxon>
        <taxon>Fungi</taxon>
        <taxon>Dikarya</taxon>
        <taxon>Ascomycota</taxon>
        <taxon>Pezizomycotina</taxon>
        <taxon>Eurotiomycetes</taxon>
        <taxon>Eurotiomycetidae</taxon>
        <taxon>Eurotiales</taxon>
        <taxon>Aspergillaceae</taxon>
        <taxon>Aspergillus</taxon>
        <taxon>Aspergillus subgen. Circumdati</taxon>
    </lineage>
</organism>
<evidence type="ECO:0000313" key="2">
    <source>
        <dbReference type="Proteomes" id="UP000248817"/>
    </source>
</evidence>
<dbReference type="SUPFAM" id="SSF48403">
    <property type="entry name" value="Ankyrin repeat"/>
    <property type="match status" value="1"/>
</dbReference>
<name>A0A2V5IIA1_9EURO</name>
<evidence type="ECO:0000313" key="1">
    <source>
        <dbReference type="EMBL" id="PYI35841.1"/>
    </source>
</evidence>
<accession>A0A2V5IIA1</accession>
<keyword evidence="2" id="KW-1185">Reference proteome</keyword>
<reference evidence="1 2" key="1">
    <citation type="submission" date="2018-02" db="EMBL/GenBank/DDBJ databases">
        <title>The genomes of Aspergillus section Nigri reveals drivers in fungal speciation.</title>
        <authorList>
            <consortium name="DOE Joint Genome Institute"/>
            <person name="Vesth T.C."/>
            <person name="Nybo J."/>
            <person name="Theobald S."/>
            <person name="Brandl J."/>
            <person name="Frisvad J.C."/>
            <person name="Nielsen K.F."/>
            <person name="Lyhne E.K."/>
            <person name="Kogle M.E."/>
            <person name="Kuo A."/>
            <person name="Riley R."/>
            <person name="Clum A."/>
            <person name="Nolan M."/>
            <person name="Lipzen A."/>
            <person name="Salamov A."/>
            <person name="Henrissat B."/>
            <person name="Wiebenga A."/>
            <person name="De vries R.P."/>
            <person name="Grigoriev I.V."/>
            <person name="Mortensen U.H."/>
            <person name="Andersen M.R."/>
            <person name="Baker S.E."/>
        </authorList>
    </citation>
    <scope>NUCLEOTIDE SEQUENCE [LARGE SCALE GENOMIC DNA]</scope>
    <source>
        <strain evidence="1 2">CBS 114.80</strain>
    </source>
</reference>
<protein>
    <submittedName>
        <fullName evidence="1">Uncharacterized protein</fullName>
    </submittedName>
</protein>
<dbReference type="AlphaFoldDB" id="A0A2V5IIA1"/>